<feature type="compositionally biased region" description="Basic and acidic residues" evidence="1">
    <location>
        <begin position="80"/>
        <end position="96"/>
    </location>
</feature>
<dbReference type="RefSeq" id="WP_130511259.1">
    <property type="nucleotide sequence ID" value="NZ_SHKY01000001.1"/>
</dbReference>
<dbReference type="Proteomes" id="UP000292564">
    <property type="component" value="Unassembled WGS sequence"/>
</dbReference>
<evidence type="ECO:0000313" key="3">
    <source>
        <dbReference type="Proteomes" id="UP000292564"/>
    </source>
</evidence>
<protein>
    <submittedName>
        <fullName evidence="2">Uncharacterized protein</fullName>
    </submittedName>
</protein>
<evidence type="ECO:0000256" key="1">
    <source>
        <dbReference type="SAM" id="MobiDB-lite"/>
    </source>
</evidence>
<proteinExistence type="predicted"/>
<evidence type="ECO:0000313" key="2">
    <source>
        <dbReference type="EMBL" id="RZU52671.1"/>
    </source>
</evidence>
<sequence>MSTATSPAVAAASRWLRPYLTGRDGPMQASEVIAAGRQAGHAERSVRRAVHVLGVCVQGKRTRGGQGVLWSLPVDAGSEPDTRSTPEPHGDRDARPGEPSPPEDAVQIGREMVAFLNAALLDPRSHESADVWRRRGLL</sequence>
<organism evidence="2 3">
    <name type="scientific">Krasilnikovia cinnamomea</name>
    <dbReference type="NCBI Taxonomy" id="349313"/>
    <lineage>
        <taxon>Bacteria</taxon>
        <taxon>Bacillati</taxon>
        <taxon>Actinomycetota</taxon>
        <taxon>Actinomycetes</taxon>
        <taxon>Micromonosporales</taxon>
        <taxon>Micromonosporaceae</taxon>
        <taxon>Krasilnikovia</taxon>
    </lineage>
</organism>
<comment type="caution">
    <text evidence="2">The sequence shown here is derived from an EMBL/GenBank/DDBJ whole genome shotgun (WGS) entry which is preliminary data.</text>
</comment>
<dbReference type="EMBL" id="SHKY01000001">
    <property type="protein sequence ID" value="RZU52671.1"/>
    <property type="molecule type" value="Genomic_DNA"/>
</dbReference>
<keyword evidence="3" id="KW-1185">Reference proteome</keyword>
<accession>A0A4Q7ZPM7</accession>
<dbReference type="AlphaFoldDB" id="A0A4Q7ZPM7"/>
<reference evidence="2 3" key="1">
    <citation type="submission" date="2019-02" db="EMBL/GenBank/DDBJ databases">
        <title>Sequencing the genomes of 1000 actinobacteria strains.</title>
        <authorList>
            <person name="Klenk H.-P."/>
        </authorList>
    </citation>
    <scope>NUCLEOTIDE SEQUENCE [LARGE SCALE GENOMIC DNA]</scope>
    <source>
        <strain evidence="2 3">DSM 45162</strain>
    </source>
</reference>
<gene>
    <name evidence="2" type="ORF">EV385_4549</name>
</gene>
<name>A0A4Q7ZPM7_9ACTN</name>
<feature type="region of interest" description="Disordered" evidence="1">
    <location>
        <begin position="67"/>
        <end position="107"/>
    </location>
</feature>